<organism evidence="1 2">
    <name type="scientific">Spongisporangium articulatum</name>
    <dbReference type="NCBI Taxonomy" id="3362603"/>
    <lineage>
        <taxon>Bacteria</taxon>
        <taxon>Bacillati</taxon>
        <taxon>Actinomycetota</taxon>
        <taxon>Actinomycetes</taxon>
        <taxon>Kineosporiales</taxon>
        <taxon>Kineosporiaceae</taxon>
        <taxon>Spongisporangium</taxon>
    </lineage>
</organism>
<proteinExistence type="predicted"/>
<keyword evidence="2" id="KW-1185">Reference proteome</keyword>
<dbReference type="RefSeq" id="WP_398274608.1">
    <property type="nucleotide sequence ID" value="NZ_JBITLV010000001.1"/>
</dbReference>
<gene>
    <name evidence="1" type="ORF">ACIB24_02385</name>
</gene>
<comment type="caution">
    <text evidence="1">The sequence shown here is derived from an EMBL/GenBank/DDBJ whole genome shotgun (WGS) entry which is preliminary data.</text>
</comment>
<dbReference type="Proteomes" id="UP001612915">
    <property type="component" value="Unassembled WGS sequence"/>
</dbReference>
<reference evidence="1 2" key="1">
    <citation type="submission" date="2024-10" db="EMBL/GenBank/DDBJ databases">
        <title>The Natural Products Discovery Center: Release of the First 8490 Sequenced Strains for Exploring Actinobacteria Biosynthetic Diversity.</title>
        <authorList>
            <person name="Kalkreuter E."/>
            <person name="Kautsar S.A."/>
            <person name="Yang D."/>
            <person name="Bader C.D."/>
            <person name="Teijaro C.N."/>
            <person name="Fluegel L."/>
            <person name="Davis C.M."/>
            <person name="Simpson J.R."/>
            <person name="Lauterbach L."/>
            <person name="Steele A.D."/>
            <person name="Gui C."/>
            <person name="Meng S."/>
            <person name="Li G."/>
            <person name="Viehrig K."/>
            <person name="Ye F."/>
            <person name="Su P."/>
            <person name="Kiefer A.F."/>
            <person name="Nichols A."/>
            <person name="Cepeda A.J."/>
            <person name="Yan W."/>
            <person name="Fan B."/>
            <person name="Jiang Y."/>
            <person name="Adhikari A."/>
            <person name="Zheng C.-J."/>
            <person name="Schuster L."/>
            <person name="Cowan T.M."/>
            <person name="Smanski M.J."/>
            <person name="Chevrette M.G."/>
            <person name="De Carvalho L.P.S."/>
            <person name="Shen B."/>
        </authorList>
    </citation>
    <scope>NUCLEOTIDE SEQUENCE [LARGE SCALE GENOMIC DNA]</scope>
    <source>
        <strain evidence="1 2">NPDC049639</strain>
    </source>
</reference>
<accession>A0ABW8AIR8</accession>
<name>A0ABW8AIR8_9ACTN</name>
<dbReference type="EMBL" id="JBITLV010000001">
    <property type="protein sequence ID" value="MFI7585907.1"/>
    <property type="molecule type" value="Genomic_DNA"/>
</dbReference>
<protein>
    <submittedName>
        <fullName evidence="1">Uncharacterized protein</fullName>
    </submittedName>
</protein>
<evidence type="ECO:0000313" key="2">
    <source>
        <dbReference type="Proteomes" id="UP001612915"/>
    </source>
</evidence>
<sequence>MQFLEWLRRDDPQLAHDVDWVLDLRDNAATEDLTELLPMIVDVEKRLQGAVAVFEAELSVQEF</sequence>
<evidence type="ECO:0000313" key="1">
    <source>
        <dbReference type="EMBL" id="MFI7585907.1"/>
    </source>
</evidence>